<sequence length="176" mass="20359">MKTTSIDIETAAMEKMKAEEILALFDSLPKDSPKREHIVTWMPVDYAPADWWRQREAEYPQHSDIFMHRLAWCGGEEDAIRYVRLSDGGGELRRLFQKRCSFALIETLEKRVSEGDYRASVQLRWLYSEAELPEPFAQHAAQQKKRFRDVHNDGPESATCAGHSDYVVKNGMIEPL</sequence>
<proteinExistence type="predicted"/>
<reference evidence="1" key="1">
    <citation type="submission" date="2019-08" db="EMBL/GenBank/DDBJ databases">
        <authorList>
            <person name="Kucharzyk K."/>
            <person name="Murdoch R.W."/>
            <person name="Higgins S."/>
            <person name="Loffler F."/>
        </authorList>
    </citation>
    <scope>NUCLEOTIDE SEQUENCE</scope>
</reference>
<comment type="caution">
    <text evidence="1">The sequence shown here is derived from an EMBL/GenBank/DDBJ whole genome shotgun (WGS) entry which is preliminary data.</text>
</comment>
<evidence type="ECO:0000313" key="1">
    <source>
        <dbReference type="EMBL" id="MPN56042.1"/>
    </source>
</evidence>
<dbReference type="EMBL" id="VSSQ01125954">
    <property type="protein sequence ID" value="MPN56042.1"/>
    <property type="molecule type" value="Genomic_DNA"/>
</dbReference>
<accession>A0A645IYV3</accession>
<organism evidence="1">
    <name type="scientific">bioreactor metagenome</name>
    <dbReference type="NCBI Taxonomy" id="1076179"/>
    <lineage>
        <taxon>unclassified sequences</taxon>
        <taxon>metagenomes</taxon>
        <taxon>ecological metagenomes</taxon>
    </lineage>
</organism>
<protein>
    <submittedName>
        <fullName evidence="1">Uncharacterized protein</fullName>
    </submittedName>
</protein>
<dbReference type="AlphaFoldDB" id="A0A645IYV3"/>
<name>A0A645IYV3_9ZZZZ</name>
<gene>
    <name evidence="1" type="ORF">SDC9_203728</name>
</gene>